<dbReference type="Proteomes" id="UP000027195">
    <property type="component" value="Unassembled WGS sequence"/>
</dbReference>
<dbReference type="HOGENOM" id="CLU_2867358_0_0_1"/>
<evidence type="ECO:0000313" key="3">
    <source>
        <dbReference type="Proteomes" id="UP000027195"/>
    </source>
</evidence>
<feature type="transmembrane region" description="Helical" evidence="1">
    <location>
        <begin position="20"/>
        <end position="39"/>
    </location>
</feature>
<sequence>MSVPLPTLAIPTSFSQPTVLAAAILVATVLATTILTAPFSRPLFSRLTPFSQLALTAAQDPGLY</sequence>
<gene>
    <name evidence="2" type="ORF">BOTBODRAFT_181849</name>
</gene>
<dbReference type="AlphaFoldDB" id="A0A067LSF0"/>
<name>A0A067LSF0_BOTB1</name>
<reference evidence="3" key="1">
    <citation type="journal article" date="2014" name="Proc. Natl. Acad. Sci. U.S.A.">
        <title>Extensive sampling of basidiomycete genomes demonstrates inadequacy of the white-rot/brown-rot paradigm for wood decay fungi.</title>
        <authorList>
            <person name="Riley R."/>
            <person name="Salamov A.A."/>
            <person name="Brown D.W."/>
            <person name="Nagy L.G."/>
            <person name="Floudas D."/>
            <person name="Held B.W."/>
            <person name="Levasseur A."/>
            <person name="Lombard V."/>
            <person name="Morin E."/>
            <person name="Otillar R."/>
            <person name="Lindquist E.A."/>
            <person name="Sun H."/>
            <person name="LaButti K.M."/>
            <person name="Schmutz J."/>
            <person name="Jabbour D."/>
            <person name="Luo H."/>
            <person name="Baker S.E."/>
            <person name="Pisabarro A.G."/>
            <person name="Walton J.D."/>
            <person name="Blanchette R.A."/>
            <person name="Henrissat B."/>
            <person name="Martin F."/>
            <person name="Cullen D."/>
            <person name="Hibbett D.S."/>
            <person name="Grigoriev I.V."/>
        </authorList>
    </citation>
    <scope>NUCLEOTIDE SEQUENCE [LARGE SCALE GENOMIC DNA]</scope>
    <source>
        <strain evidence="3">FD-172 SS1</strain>
    </source>
</reference>
<keyword evidence="1" id="KW-0472">Membrane</keyword>
<organism evidence="2 3">
    <name type="scientific">Botryobasidium botryosum (strain FD-172 SS1)</name>
    <dbReference type="NCBI Taxonomy" id="930990"/>
    <lineage>
        <taxon>Eukaryota</taxon>
        <taxon>Fungi</taxon>
        <taxon>Dikarya</taxon>
        <taxon>Basidiomycota</taxon>
        <taxon>Agaricomycotina</taxon>
        <taxon>Agaricomycetes</taxon>
        <taxon>Cantharellales</taxon>
        <taxon>Botryobasidiaceae</taxon>
        <taxon>Botryobasidium</taxon>
    </lineage>
</organism>
<keyword evidence="1" id="KW-1133">Transmembrane helix</keyword>
<dbReference type="EMBL" id="KL198151">
    <property type="protein sequence ID" value="KDQ06178.1"/>
    <property type="molecule type" value="Genomic_DNA"/>
</dbReference>
<keyword evidence="1" id="KW-0812">Transmembrane</keyword>
<dbReference type="InParanoid" id="A0A067LSF0"/>
<accession>A0A067LSF0</accession>
<keyword evidence="3" id="KW-1185">Reference proteome</keyword>
<proteinExistence type="predicted"/>
<protein>
    <submittedName>
        <fullName evidence="2">Uncharacterized protein</fullName>
    </submittedName>
</protein>
<evidence type="ECO:0000256" key="1">
    <source>
        <dbReference type="SAM" id="Phobius"/>
    </source>
</evidence>
<evidence type="ECO:0000313" key="2">
    <source>
        <dbReference type="EMBL" id="KDQ06178.1"/>
    </source>
</evidence>